<evidence type="ECO:0008006" key="3">
    <source>
        <dbReference type="Google" id="ProtNLM"/>
    </source>
</evidence>
<evidence type="ECO:0000313" key="2">
    <source>
        <dbReference type="Proteomes" id="UP000320735"/>
    </source>
</evidence>
<dbReference type="Proteomes" id="UP000320735">
    <property type="component" value="Unassembled WGS sequence"/>
</dbReference>
<reference evidence="1 2" key="1">
    <citation type="submission" date="2019-02" db="EMBL/GenBank/DDBJ databases">
        <title>Deep-cultivation of Planctomycetes and their phenomic and genomic characterization uncovers novel biology.</title>
        <authorList>
            <person name="Wiegand S."/>
            <person name="Jogler M."/>
            <person name="Boedeker C."/>
            <person name="Pinto D."/>
            <person name="Vollmers J."/>
            <person name="Rivas-Marin E."/>
            <person name="Kohn T."/>
            <person name="Peeters S.H."/>
            <person name="Heuer A."/>
            <person name="Rast P."/>
            <person name="Oberbeckmann S."/>
            <person name="Bunk B."/>
            <person name="Jeske O."/>
            <person name="Meyerdierks A."/>
            <person name="Storesund J.E."/>
            <person name="Kallscheuer N."/>
            <person name="Luecker S."/>
            <person name="Lage O.M."/>
            <person name="Pohl T."/>
            <person name="Merkel B.J."/>
            <person name="Hornburger P."/>
            <person name="Mueller R.-W."/>
            <person name="Bruemmer F."/>
            <person name="Labrenz M."/>
            <person name="Spormann A.M."/>
            <person name="Op Den Camp H."/>
            <person name="Overmann J."/>
            <person name="Amann R."/>
            <person name="Jetten M.S.M."/>
            <person name="Mascher T."/>
            <person name="Medema M.H."/>
            <person name="Devos D.P."/>
            <person name="Kaster A.-K."/>
            <person name="Ovreas L."/>
            <person name="Rohde M."/>
            <person name="Galperin M.Y."/>
            <person name="Jogler C."/>
        </authorList>
    </citation>
    <scope>NUCLEOTIDE SEQUENCE [LARGE SCALE GENOMIC DNA]</scope>
    <source>
        <strain evidence="1 2">CA54</strain>
    </source>
</reference>
<dbReference type="EMBL" id="SJPP01000001">
    <property type="protein sequence ID" value="TWU14634.1"/>
    <property type="molecule type" value="Genomic_DNA"/>
</dbReference>
<protein>
    <recommendedName>
        <fullName evidence="3">Cytochrome c domain-containing protein</fullName>
    </recommendedName>
</protein>
<name>A0A5C6BVC1_9PLAN</name>
<accession>A0A5C6BVC1</accession>
<keyword evidence="2" id="KW-1185">Reference proteome</keyword>
<evidence type="ECO:0000313" key="1">
    <source>
        <dbReference type="EMBL" id="TWU14634.1"/>
    </source>
</evidence>
<sequence>MFGAASPLGRGCATMRICLLVVFLIGELTVGAIARAEDRIPDVATPFPYGRPPIDYEDESSADPIAQLSKKLDARQVRLKHEPSRGYLRSLLRALDISVESQVLVYSKTSLNRKLISPKTPRAIYFNDQTYVSWTPGSQALEISTVDPQKGGMFYTMPQTPEQPAKFVRAKNCLTCHVTTNTLQVPGHLARSFFTDHRGEPLNGRSLINHDSPLIKRWGGWYVTGDHGAQPHMGNVIGADAAREFRKDPLLHGNINDLSSFFDVQLYLTPHSDIVALMVMEHQTYLQNLLTRLNYETRLERESTVEEFLLRYLFFIDEPPLTEEVLGDSGFTGAFEFNGPEDSHGRSLRQFDLNTRLFKYRLSYQIYTPAFQQLPAAAKARLYKRIWKVLSGEEPGQDFQKIPLAERKAILEILRETIPDLPAYFR</sequence>
<gene>
    <name evidence="1" type="ORF">CA54_35030</name>
</gene>
<comment type="caution">
    <text evidence="1">The sequence shown here is derived from an EMBL/GenBank/DDBJ whole genome shotgun (WGS) entry which is preliminary data.</text>
</comment>
<proteinExistence type="predicted"/>
<dbReference type="AlphaFoldDB" id="A0A5C6BVC1"/>
<organism evidence="1 2">
    <name type="scientific">Symmachiella macrocystis</name>
    <dbReference type="NCBI Taxonomy" id="2527985"/>
    <lineage>
        <taxon>Bacteria</taxon>
        <taxon>Pseudomonadati</taxon>
        <taxon>Planctomycetota</taxon>
        <taxon>Planctomycetia</taxon>
        <taxon>Planctomycetales</taxon>
        <taxon>Planctomycetaceae</taxon>
        <taxon>Symmachiella</taxon>
    </lineage>
</organism>